<dbReference type="SMART" id="SM00450">
    <property type="entry name" value="RHOD"/>
    <property type="match status" value="2"/>
</dbReference>
<dbReference type="PANTHER" id="PTHR11364:SF27">
    <property type="entry name" value="SULFURTRANSFERASE"/>
    <property type="match status" value="1"/>
</dbReference>
<dbReference type="Gene3D" id="3.40.250.10">
    <property type="entry name" value="Rhodanese-like domain"/>
    <property type="match status" value="2"/>
</dbReference>
<evidence type="ECO:0000256" key="2">
    <source>
        <dbReference type="ARBA" id="ARBA00022737"/>
    </source>
</evidence>
<keyword evidence="1 4" id="KW-0808">Transferase</keyword>
<dbReference type="InterPro" id="IPR045078">
    <property type="entry name" value="TST/MPST-like"/>
</dbReference>
<dbReference type="GO" id="GO:0004792">
    <property type="term" value="F:thiosulfate-cyanide sulfurtransferase activity"/>
    <property type="evidence" value="ECO:0007669"/>
    <property type="project" value="InterPro"/>
</dbReference>
<dbReference type="Pfam" id="PF00581">
    <property type="entry name" value="Rhodanese"/>
    <property type="match status" value="2"/>
</dbReference>
<evidence type="ECO:0000256" key="1">
    <source>
        <dbReference type="ARBA" id="ARBA00022679"/>
    </source>
</evidence>
<proteinExistence type="predicted"/>
<dbReference type="CDD" id="cd01448">
    <property type="entry name" value="TST_Repeat_1"/>
    <property type="match status" value="1"/>
</dbReference>
<keyword evidence="4" id="KW-0670">Pyruvate</keyword>
<dbReference type="Proteomes" id="UP000242367">
    <property type="component" value="Unassembled WGS sequence"/>
</dbReference>
<dbReference type="PANTHER" id="PTHR11364">
    <property type="entry name" value="THIOSULFATE SULFERTANSFERASE"/>
    <property type="match status" value="1"/>
</dbReference>
<dbReference type="GO" id="GO:0016784">
    <property type="term" value="F:3-mercaptopyruvate sulfurtransferase activity"/>
    <property type="evidence" value="ECO:0007669"/>
    <property type="project" value="UniProtKB-EC"/>
</dbReference>
<evidence type="ECO:0000313" key="4">
    <source>
        <dbReference type="EMBL" id="POM22739.1"/>
    </source>
</evidence>
<accession>A0A2P4UCG4</accession>
<feature type="domain" description="Rhodanese" evidence="3">
    <location>
        <begin position="35"/>
        <end position="152"/>
    </location>
</feature>
<gene>
    <name evidence="4" type="primary">sseA</name>
    <name evidence="4" type="ORF">BTM25_49430</name>
</gene>
<dbReference type="PROSITE" id="PS50206">
    <property type="entry name" value="RHODANESE_3"/>
    <property type="match status" value="2"/>
</dbReference>
<reference evidence="4 5" key="1">
    <citation type="journal article" date="2017" name="Chemistry">
        <title>Isolation, Biosynthesis and Chemical Modifications of Rubterolones A-F: Rare Tropolone Alkaloids from Actinomadura sp. 5-2.</title>
        <authorList>
            <person name="Guo H."/>
            <person name="Benndorf R."/>
            <person name="Leichnitz D."/>
            <person name="Klassen J.L."/>
            <person name="Vollmers J."/>
            <person name="Gorls H."/>
            <person name="Steinacker M."/>
            <person name="Weigel C."/>
            <person name="Dahse H.M."/>
            <person name="Kaster A.K."/>
            <person name="de Beer Z.W."/>
            <person name="Poulsen M."/>
            <person name="Beemelmanns C."/>
        </authorList>
    </citation>
    <scope>NUCLEOTIDE SEQUENCE [LARGE SCALE GENOMIC DNA]</scope>
    <source>
        <strain evidence="4 5">5-2</strain>
    </source>
</reference>
<dbReference type="EMBL" id="MTBP01000004">
    <property type="protein sequence ID" value="POM22739.1"/>
    <property type="molecule type" value="Genomic_DNA"/>
</dbReference>
<comment type="caution">
    <text evidence="4">The sequence shown here is derived from an EMBL/GenBank/DDBJ whole genome shotgun (WGS) entry which is preliminary data.</text>
</comment>
<sequence length="293" mass="30638">MTPVDPPFTTPVHAGQTDAVHPLVDVSALARQLYRDPGPVLLDVRWNLAGPPGIEAYRRGHLPGAVFVDLDRDVAAEPGAGGRHPLPSADAFQEAMRRAGVSAAQPVVVYDEADASAAARLWWTLRYYGHPDVRVLDGGFRAWTGAGRPVETDEPDPPRGDFTARPGGLPVLDAAGAAALARDGVLLDARAAERYRGEKEPVDPVAGHIPGAVSAPTSDNVDESGCFLPSLALRERFAGLGATDAQHVGAYCGSGITAAHEVLALTIAGVPAALYVGSWSEWITDPSRPVATG</sequence>
<organism evidence="4 5">
    <name type="scientific">Actinomadura rubteroloni</name>
    <dbReference type="NCBI Taxonomy" id="1926885"/>
    <lineage>
        <taxon>Bacteria</taxon>
        <taxon>Bacillati</taxon>
        <taxon>Actinomycetota</taxon>
        <taxon>Actinomycetes</taxon>
        <taxon>Streptosporangiales</taxon>
        <taxon>Thermomonosporaceae</taxon>
        <taxon>Actinomadura</taxon>
    </lineage>
</organism>
<dbReference type="AlphaFoldDB" id="A0A2P4UCG4"/>
<protein>
    <submittedName>
        <fullName evidence="4">3-mercaptopyruvate sulfurtransferase</fullName>
        <ecNumber evidence="4">2.8.1.2</ecNumber>
    </submittedName>
</protein>
<dbReference type="PROSITE" id="PS00380">
    <property type="entry name" value="RHODANESE_1"/>
    <property type="match status" value="1"/>
</dbReference>
<dbReference type="InterPro" id="IPR001763">
    <property type="entry name" value="Rhodanese-like_dom"/>
</dbReference>
<evidence type="ECO:0000259" key="3">
    <source>
        <dbReference type="PROSITE" id="PS50206"/>
    </source>
</evidence>
<evidence type="ECO:0000313" key="5">
    <source>
        <dbReference type="Proteomes" id="UP000242367"/>
    </source>
</evidence>
<dbReference type="InterPro" id="IPR001307">
    <property type="entry name" value="Thiosulphate_STrfase_CS"/>
</dbReference>
<keyword evidence="5" id="KW-1185">Reference proteome</keyword>
<feature type="domain" description="Rhodanese" evidence="3">
    <location>
        <begin position="180"/>
        <end position="291"/>
    </location>
</feature>
<dbReference type="InterPro" id="IPR036873">
    <property type="entry name" value="Rhodanese-like_dom_sf"/>
</dbReference>
<dbReference type="EC" id="2.8.1.2" evidence="4"/>
<name>A0A2P4UCG4_9ACTN</name>
<dbReference type="SUPFAM" id="SSF52821">
    <property type="entry name" value="Rhodanese/Cell cycle control phosphatase"/>
    <property type="match status" value="2"/>
</dbReference>
<dbReference type="CDD" id="cd01449">
    <property type="entry name" value="TST_Repeat_2"/>
    <property type="match status" value="1"/>
</dbReference>
<keyword evidence="2" id="KW-0677">Repeat</keyword>